<dbReference type="NCBIfam" id="TIGR00589">
    <property type="entry name" value="ogt"/>
    <property type="match status" value="1"/>
</dbReference>
<evidence type="ECO:0000313" key="12">
    <source>
        <dbReference type="Proteomes" id="UP000051036"/>
    </source>
</evidence>
<name>A0A0R1UDM9_9LACO</name>
<comment type="caution">
    <text evidence="11">The sequence shown here is derived from an EMBL/GenBank/DDBJ whole genome shotgun (WGS) entry which is preliminary data.</text>
</comment>
<dbReference type="AlphaFoldDB" id="A0A0R1UDM9"/>
<evidence type="ECO:0000256" key="1">
    <source>
        <dbReference type="ARBA" id="ARBA00001286"/>
    </source>
</evidence>
<dbReference type="RefSeq" id="WP_057799293.1">
    <property type="nucleotide sequence ID" value="NZ_AZFM01000025.1"/>
</dbReference>
<dbReference type="InterPro" id="IPR008332">
    <property type="entry name" value="MethylG_MeTrfase_N"/>
</dbReference>
<evidence type="ECO:0000256" key="6">
    <source>
        <dbReference type="ARBA" id="ARBA00023204"/>
    </source>
</evidence>
<evidence type="ECO:0000256" key="2">
    <source>
        <dbReference type="ARBA" id="ARBA00008711"/>
    </source>
</evidence>
<dbReference type="GO" id="GO:0003908">
    <property type="term" value="F:methylated-DNA-[protein]-cysteine S-methyltransferase activity"/>
    <property type="evidence" value="ECO:0007669"/>
    <property type="project" value="UniProtKB-UniRule"/>
</dbReference>
<dbReference type="CDD" id="cd06445">
    <property type="entry name" value="ATase"/>
    <property type="match status" value="1"/>
</dbReference>
<dbReference type="EC" id="2.1.1.63" evidence="8"/>
<dbReference type="InterPro" id="IPR036217">
    <property type="entry name" value="MethylDNA_cys_MeTrfase_DNAb"/>
</dbReference>
<feature type="domain" description="Methylguanine DNA methyltransferase ribonuclease-like" evidence="10">
    <location>
        <begin position="8"/>
        <end position="70"/>
    </location>
</feature>
<comment type="function">
    <text evidence="8">Involved in the cellular defense against the biological effects of O6-methylguanine (O6-MeG) and O4-methylthymine (O4-MeT) in DNA. Repairs the methylated nucleobase in DNA by stoichiometrically transferring the methyl group to a cysteine residue in the enzyme. This is a suicide reaction: the enzyme is irreversibly inactivated.</text>
</comment>
<keyword evidence="3 8" id="KW-0489">Methyltransferase</keyword>
<dbReference type="HAMAP" id="MF_00772">
    <property type="entry name" value="OGT"/>
    <property type="match status" value="1"/>
</dbReference>
<dbReference type="InterPro" id="IPR036388">
    <property type="entry name" value="WH-like_DNA-bd_sf"/>
</dbReference>
<gene>
    <name evidence="11" type="ORF">FC46_GL000862</name>
</gene>
<evidence type="ECO:0000256" key="8">
    <source>
        <dbReference type="HAMAP-Rule" id="MF_00772"/>
    </source>
</evidence>
<keyword evidence="8" id="KW-0963">Cytoplasm</keyword>
<dbReference type="Proteomes" id="UP000051036">
    <property type="component" value="Unassembled WGS sequence"/>
</dbReference>
<dbReference type="FunFam" id="1.10.10.10:FF:000214">
    <property type="entry name" value="Methylated-DNA--protein-cysteine methyltransferase"/>
    <property type="match status" value="1"/>
</dbReference>
<keyword evidence="5 8" id="KW-0227">DNA damage</keyword>
<dbReference type="Gene3D" id="1.10.10.10">
    <property type="entry name" value="Winged helix-like DNA-binding domain superfamily/Winged helix DNA-binding domain"/>
    <property type="match status" value="1"/>
</dbReference>
<dbReference type="InterPro" id="IPR014048">
    <property type="entry name" value="MethylDNA_cys_MeTrfase_DNA-bd"/>
</dbReference>
<dbReference type="SUPFAM" id="SSF53155">
    <property type="entry name" value="Methylated DNA-protein cysteine methyltransferase domain"/>
    <property type="match status" value="1"/>
</dbReference>
<dbReference type="InterPro" id="IPR023546">
    <property type="entry name" value="MGMT"/>
</dbReference>
<dbReference type="Gene3D" id="3.30.160.70">
    <property type="entry name" value="Methylated DNA-protein cysteine methyltransferase domain"/>
    <property type="match status" value="1"/>
</dbReference>
<organism evidence="11 12">
    <name type="scientific">Lactobacillus kalixensis DSM 16043</name>
    <dbReference type="NCBI Taxonomy" id="1423763"/>
    <lineage>
        <taxon>Bacteria</taxon>
        <taxon>Bacillati</taxon>
        <taxon>Bacillota</taxon>
        <taxon>Bacilli</taxon>
        <taxon>Lactobacillales</taxon>
        <taxon>Lactobacillaceae</taxon>
        <taxon>Lactobacillus</taxon>
    </lineage>
</organism>
<dbReference type="GO" id="GO:0032259">
    <property type="term" value="P:methylation"/>
    <property type="evidence" value="ECO:0007669"/>
    <property type="project" value="UniProtKB-KW"/>
</dbReference>
<evidence type="ECO:0000256" key="4">
    <source>
        <dbReference type="ARBA" id="ARBA00022679"/>
    </source>
</evidence>
<dbReference type="InterPro" id="IPR036631">
    <property type="entry name" value="MGMT_N_sf"/>
</dbReference>
<dbReference type="SUPFAM" id="SSF46767">
    <property type="entry name" value="Methylated DNA-protein cysteine methyltransferase, C-terminal domain"/>
    <property type="match status" value="1"/>
</dbReference>
<comment type="miscellaneous">
    <text evidence="8">This enzyme catalyzes only one turnover and therefore is not strictly catalytic. According to one definition, an enzyme is a biocatalyst that acts repeatedly and over many reaction cycles.</text>
</comment>
<reference evidence="11 12" key="1">
    <citation type="journal article" date="2015" name="Genome Announc.">
        <title>Expanding the biotechnology potential of lactobacilli through comparative genomics of 213 strains and associated genera.</title>
        <authorList>
            <person name="Sun Z."/>
            <person name="Harris H.M."/>
            <person name="McCann A."/>
            <person name="Guo C."/>
            <person name="Argimon S."/>
            <person name="Zhang W."/>
            <person name="Yang X."/>
            <person name="Jeffery I.B."/>
            <person name="Cooney J.C."/>
            <person name="Kagawa T.F."/>
            <person name="Liu W."/>
            <person name="Song Y."/>
            <person name="Salvetti E."/>
            <person name="Wrobel A."/>
            <person name="Rasinkangas P."/>
            <person name="Parkhill J."/>
            <person name="Rea M.C."/>
            <person name="O'Sullivan O."/>
            <person name="Ritari J."/>
            <person name="Douillard F.P."/>
            <person name="Paul Ross R."/>
            <person name="Yang R."/>
            <person name="Briner A.E."/>
            <person name="Felis G.E."/>
            <person name="de Vos W.M."/>
            <person name="Barrangou R."/>
            <person name="Klaenhammer T.R."/>
            <person name="Caufield P.W."/>
            <person name="Cui Y."/>
            <person name="Zhang H."/>
            <person name="O'Toole P.W."/>
        </authorList>
    </citation>
    <scope>NUCLEOTIDE SEQUENCE [LARGE SCALE GENOMIC DNA]</scope>
    <source>
        <strain evidence="11 12">DSM 16043</strain>
    </source>
</reference>
<comment type="similarity">
    <text evidence="2 8">Belongs to the MGMT family.</text>
</comment>
<evidence type="ECO:0000256" key="7">
    <source>
        <dbReference type="ARBA" id="ARBA00049348"/>
    </source>
</evidence>
<dbReference type="PATRIC" id="fig|1423763.3.peg.874"/>
<dbReference type="Pfam" id="PF01035">
    <property type="entry name" value="DNA_binding_1"/>
    <property type="match status" value="1"/>
</dbReference>
<dbReference type="OrthoDB" id="9802228at2"/>
<keyword evidence="6 8" id="KW-0234">DNA repair</keyword>
<proteinExistence type="inferred from homology"/>
<dbReference type="PANTHER" id="PTHR10815:SF5">
    <property type="entry name" value="METHYLATED-DNA--PROTEIN-CYSTEINE METHYLTRANSFERASE"/>
    <property type="match status" value="1"/>
</dbReference>
<comment type="subcellular location">
    <subcellularLocation>
        <location evidence="8">Cytoplasm</location>
    </subcellularLocation>
</comment>
<dbReference type="GO" id="GO:0006307">
    <property type="term" value="P:DNA alkylation repair"/>
    <property type="evidence" value="ECO:0007669"/>
    <property type="project" value="UniProtKB-UniRule"/>
</dbReference>
<evidence type="ECO:0000259" key="9">
    <source>
        <dbReference type="Pfam" id="PF01035"/>
    </source>
</evidence>
<accession>A0A0R1UDM9</accession>
<comment type="catalytic activity">
    <reaction evidence="7 8">
        <text>a 6-O-methyl-2'-deoxyguanosine in DNA + L-cysteinyl-[protein] = S-methyl-L-cysteinyl-[protein] + a 2'-deoxyguanosine in DNA</text>
        <dbReference type="Rhea" id="RHEA:24000"/>
        <dbReference type="Rhea" id="RHEA-COMP:10131"/>
        <dbReference type="Rhea" id="RHEA-COMP:10132"/>
        <dbReference type="Rhea" id="RHEA-COMP:11367"/>
        <dbReference type="Rhea" id="RHEA-COMP:11368"/>
        <dbReference type="ChEBI" id="CHEBI:29950"/>
        <dbReference type="ChEBI" id="CHEBI:82612"/>
        <dbReference type="ChEBI" id="CHEBI:85445"/>
        <dbReference type="ChEBI" id="CHEBI:85448"/>
        <dbReference type="EC" id="2.1.1.63"/>
    </reaction>
</comment>
<keyword evidence="4 8" id="KW-0808">Transferase</keyword>
<evidence type="ECO:0000256" key="3">
    <source>
        <dbReference type="ARBA" id="ARBA00022603"/>
    </source>
</evidence>
<dbReference type="STRING" id="1423763.FC46_GL000862"/>
<comment type="catalytic activity">
    <reaction evidence="1 8">
        <text>a 4-O-methyl-thymidine in DNA + L-cysteinyl-[protein] = a thymidine in DNA + S-methyl-L-cysteinyl-[protein]</text>
        <dbReference type="Rhea" id="RHEA:53428"/>
        <dbReference type="Rhea" id="RHEA-COMP:10131"/>
        <dbReference type="Rhea" id="RHEA-COMP:10132"/>
        <dbReference type="Rhea" id="RHEA-COMP:13555"/>
        <dbReference type="Rhea" id="RHEA-COMP:13556"/>
        <dbReference type="ChEBI" id="CHEBI:29950"/>
        <dbReference type="ChEBI" id="CHEBI:82612"/>
        <dbReference type="ChEBI" id="CHEBI:137386"/>
        <dbReference type="ChEBI" id="CHEBI:137387"/>
        <dbReference type="EC" id="2.1.1.63"/>
    </reaction>
</comment>
<keyword evidence="12" id="KW-1185">Reference proteome</keyword>
<protein>
    <recommendedName>
        <fullName evidence="8">Methylated-DNA--protein-cysteine methyltransferase</fullName>
        <ecNumber evidence="8">2.1.1.63</ecNumber>
    </recommendedName>
    <alternativeName>
        <fullName evidence="8">6-O-methylguanine-DNA methyltransferase</fullName>
        <shortName evidence="8">MGMT</shortName>
    </alternativeName>
    <alternativeName>
        <fullName evidence="8">O-6-methylguanine-DNA-alkyltransferase</fullName>
    </alternativeName>
</protein>
<sequence>MNAISKLTYKSPIGLLEIISIDDAIVGVDITDKKEQVNGGEISMKLAEKAVAELEEYFAGTRKSFDLPLKSEGTDFQQKVWQQLEKIPYGETRTYGEIAEPLDNPKAARAIGMANNRNPILILRPCHRVIGADGSLTGYAAGIKAKKFLLDLEKATDVK</sequence>
<feature type="domain" description="Methylated-DNA-[protein]-cysteine S-methyltransferase DNA binding" evidence="9">
    <location>
        <begin position="75"/>
        <end position="154"/>
    </location>
</feature>
<evidence type="ECO:0000256" key="5">
    <source>
        <dbReference type="ARBA" id="ARBA00022763"/>
    </source>
</evidence>
<feature type="active site" description="Nucleophile; methyl group acceptor" evidence="8">
    <location>
        <position position="126"/>
    </location>
</feature>
<dbReference type="EMBL" id="AZFM01000025">
    <property type="protein sequence ID" value="KRL89306.1"/>
    <property type="molecule type" value="Genomic_DNA"/>
</dbReference>
<dbReference type="GO" id="GO:0005737">
    <property type="term" value="C:cytoplasm"/>
    <property type="evidence" value="ECO:0007669"/>
    <property type="project" value="UniProtKB-SubCell"/>
</dbReference>
<evidence type="ECO:0000259" key="10">
    <source>
        <dbReference type="Pfam" id="PF02870"/>
    </source>
</evidence>
<dbReference type="PANTHER" id="PTHR10815">
    <property type="entry name" value="METHYLATED-DNA--PROTEIN-CYSTEINE METHYLTRANSFERASE"/>
    <property type="match status" value="1"/>
</dbReference>
<evidence type="ECO:0000313" key="11">
    <source>
        <dbReference type="EMBL" id="KRL89306.1"/>
    </source>
</evidence>
<dbReference type="Pfam" id="PF02870">
    <property type="entry name" value="Methyltransf_1N"/>
    <property type="match status" value="1"/>
</dbReference>